<dbReference type="KEGG" id="bsto:C0V70_14895"/>
<evidence type="ECO:0000313" key="2">
    <source>
        <dbReference type="Proteomes" id="UP000235584"/>
    </source>
</evidence>
<dbReference type="InterPro" id="IPR009305">
    <property type="entry name" value="Mpo1-like"/>
</dbReference>
<protein>
    <submittedName>
        <fullName evidence="1">DUF962 domain-containing protein</fullName>
    </submittedName>
</protein>
<accession>A0A2K9NV38</accession>
<dbReference type="EMBL" id="CP025704">
    <property type="protein sequence ID" value="AUN99368.1"/>
    <property type="molecule type" value="Genomic_DNA"/>
</dbReference>
<dbReference type="PANTHER" id="PTHR34205">
    <property type="entry name" value="TRANSMEMBRANE PROTEIN"/>
    <property type="match status" value="1"/>
</dbReference>
<sequence>MKSFKEFWPFYLSEHSNATNRRLHFCGTLLVHLLLIWIIVSGQWKYIWIVPLCGYAFAWIGHFVVEKNRPATFKHPVWSLIGDFKMFYLMLFRKL</sequence>
<dbReference type="Proteomes" id="UP000235584">
    <property type="component" value="Chromosome"/>
</dbReference>
<keyword evidence="2" id="KW-1185">Reference proteome</keyword>
<organism evidence="1 2">
    <name type="scientific">Bacteriovorax stolpii</name>
    <name type="common">Bdellovibrio stolpii</name>
    <dbReference type="NCBI Taxonomy" id="960"/>
    <lineage>
        <taxon>Bacteria</taxon>
        <taxon>Pseudomonadati</taxon>
        <taxon>Bdellovibrionota</taxon>
        <taxon>Bacteriovoracia</taxon>
        <taxon>Bacteriovoracales</taxon>
        <taxon>Bacteriovoracaceae</taxon>
        <taxon>Bacteriovorax</taxon>
    </lineage>
</organism>
<proteinExistence type="predicted"/>
<dbReference type="AlphaFoldDB" id="A0A2K9NV38"/>
<dbReference type="Pfam" id="PF06127">
    <property type="entry name" value="Mpo1-like"/>
    <property type="match status" value="1"/>
</dbReference>
<dbReference type="RefSeq" id="WP_102244659.1">
    <property type="nucleotide sequence ID" value="NZ_CP025704.1"/>
</dbReference>
<name>A0A2K9NV38_BACTC</name>
<dbReference type="PANTHER" id="PTHR34205:SF2">
    <property type="entry name" value="DUF962 DOMAIN-CONTAINING PROTEIN"/>
    <property type="match status" value="1"/>
</dbReference>
<reference evidence="1 2" key="1">
    <citation type="submission" date="2018-01" db="EMBL/GenBank/DDBJ databases">
        <title>Complete genome sequence of Bacteriovorax stolpii DSM12778.</title>
        <authorList>
            <person name="Tang B."/>
            <person name="Chang J."/>
        </authorList>
    </citation>
    <scope>NUCLEOTIDE SEQUENCE [LARGE SCALE GENOMIC DNA]</scope>
    <source>
        <strain evidence="1 2">DSM 12778</strain>
    </source>
</reference>
<gene>
    <name evidence="1" type="ORF">C0V70_14895</name>
</gene>
<evidence type="ECO:0000313" key="1">
    <source>
        <dbReference type="EMBL" id="AUN99368.1"/>
    </source>
</evidence>